<dbReference type="Proteomes" id="UP001141327">
    <property type="component" value="Unassembled WGS sequence"/>
</dbReference>
<proteinExistence type="predicted"/>
<comment type="caution">
    <text evidence="2">The sequence shown here is derived from an EMBL/GenBank/DDBJ whole genome shotgun (WGS) entry which is preliminary data.</text>
</comment>
<dbReference type="InterPro" id="IPR002909">
    <property type="entry name" value="IPT_dom"/>
</dbReference>
<sequence length="508" mass="53320">MANNGGAIAISGDGTAVALYGCRFESNAAFRGGAVYLESGRLHIAGCLFVNNRALLRGTQAAGEDRPSGGALFVGAQLGVKGLITVQVDDCQFTENTTTAHTHAIIRRTEIAMNQWLVDYTDPVKINEFNEVISMDSNTTWSCGGAIYTTTNVSLDVSERAPLVSIFDKNNDNDALMAGGALCLKNDTTAVLTGSFIKGNRAVPILDHRSGAVTPSQGGAIYCLACTVSLPGTVVSGNSEDALTDLDTISSIACLEAIECEPCLTCSYCQRCFTGGQILPLLCGQYAELNITCQPGLGCVTQKMVPARPRVLHTCRNHLSHPWVEQILPASGPLTGGPEVTLVGFFGPPDSLLAVAFGSSPCRVTFASPTLIRCVPAAGAQAGLAEVQISTATSAVLSAARFLFIDPTDVTALANLTLSLFLPTPNPATLPLSPPFTPSYHRYTATAPVPLVLLSPTPQNPTATVRVNLGDPARPVRLAEGTNSILVEVQTRSGLSEEYWVDVDYAGG</sequence>
<dbReference type="CDD" id="cd00603">
    <property type="entry name" value="IPT_PCSR"/>
    <property type="match status" value="1"/>
</dbReference>
<dbReference type="InterPro" id="IPR014756">
    <property type="entry name" value="Ig_E-set"/>
</dbReference>
<dbReference type="SUPFAM" id="SSF51126">
    <property type="entry name" value="Pectin lyase-like"/>
    <property type="match status" value="1"/>
</dbReference>
<evidence type="ECO:0000313" key="3">
    <source>
        <dbReference type="Proteomes" id="UP001141327"/>
    </source>
</evidence>
<keyword evidence="3" id="KW-1185">Reference proteome</keyword>
<protein>
    <recommendedName>
        <fullName evidence="1">IPT/TIG domain-containing protein</fullName>
    </recommendedName>
</protein>
<dbReference type="InterPro" id="IPR013783">
    <property type="entry name" value="Ig-like_fold"/>
</dbReference>
<evidence type="ECO:0000259" key="1">
    <source>
        <dbReference type="Pfam" id="PF01833"/>
    </source>
</evidence>
<evidence type="ECO:0000313" key="2">
    <source>
        <dbReference type="EMBL" id="KAJ4461993.1"/>
    </source>
</evidence>
<dbReference type="Pfam" id="PF01833">
    <property type="entry name" value="TIG"/>
    <property type="match status" value="1"/>
</dbReference>
<dbReference type="EMBL" id="JAPMOS010000005">
    <property type="protein sequence ID" value="KAJ4461993.1"/>
    <property type="molecule type" value="Genomic_DNA"/>
</dbReference>
<name>A0ABQ8UT38_9EUKA</name>
<dbReference type="SUPFAM" id="SSF81296">
    <property type="entry name" value="E set domains"/>
    <property type="match status" value="1"/>
</dbReference>
<dbReference type="Gene3D" id="2.60.40.10">
    <property type="entry name" value="Immunoglobulins"/>
    <property type="match status" value="1"/>
</dbReference>
<feature type="domain" description="IPT/TIG" evidence="1">
    <location>
        <begin position="324"/>
        <end position="397"/>
    </location>
</feature>
<reference evidence="2" key="1">
    <citation type="journal article" date="2022" name="bioRxiv">
        <title>Genomics of Preaxostyla Flagellates Illuminates Evolutionary Transitions and the Path Towards Mitochondrial Loss.</title>
        <authorList>
            <person name="Novak L.V.F."/>
            <person name="Treitli S.C."/>
            <person name="Pyrih J."/>
            <person name="Halakuc P."/>
            <person name="Pipaliya S.V."/>
            <person name="Vacek V."/>
            <person name="Brzon O."/>
            <person name="Soukal P."/>
            <person name="Eme L."/>
            <person name="Dacks J.B."/>
            <person name="Karnkowska A."/>
            <person name="Elias M."/>
            <person name="Hampl V."/>
        </authorList>
    </citation>
    <scope>NUCLEOTIDE SEQUENCE</scope>
    <source>
        <strain evidence="2">RCP-MX</strain>
    </source>
</reference>
<accession>A0ABQ8UT38</accession>
<dbReference type="InterPro" id="IPR011050">
    <property type="entry name" value="Pectin_lyase_fold/virulence"/>
</dbReference>
<gene>
    <name evidence="2" type="ORF">PAPYR_1700</name>
</gene>
<organism evidence="2 3">
    <name type="scientific">Paratrimastix pyriformis</name>
    <dbReference type="NCBI Taxonomy" id="342808"/>
    <lineage>
        <taxon>Eukaryota</taxon>
        <taxon>Metamonada</taxon>
        <taxon>Preaxostyla</taxon>
        <taxon>Paratrimastigidae</taxon>
        <taxon>Paratrimastix</taxon>
    </lineage>
</organism>